<feature type="transmembrane region" description="Helical" evidence="2">
    <location>
        <begin position="99"/>
        <end position="126"/>
    </location>
</feature>
<feature type="transmembrane region" description="Helical" evidence="2">
    <location>
        <begin position="173"/>
        <end position="191"/>
    </location>
</feature>
<feature type="transmembrane region" description="Helical" evidence="2">
    <location>
        <begin position="58"/>
        <end position="78"/>
    </location>
</feature>
<feature type="region of interest" description="Disordered" evidence="1">
    <location>
        <begin position="199"/>
        <end position="226"/>
    </location>
</feature>
<name>A0A0F7ZNK7_9HYPO</name>
<feature type="compositionally biased region" description="Low complexity" evidence="1">
    <location>
        <begin position="205"/>
        <end position="216"/>
    </location>
</feature>
<keyword evidence="2" id="KW-0812">Transmembrane</keyword>
<keyword evidence="2" id="KW-1133">Transmembrane helix</keyword>
<evidence type="ECO:0000313" key="4">
    <source>
        <dbReference type="Proteomes" id="UP000054481"/>
    </source>
</evidence>
<sequence length="300" mass="33848">MTLAYNPAVPQIPTEAPVDLHLDNLTKAIMVGHFSPDPELCQQYAQFAAGLDRLHFKIIYWLMFGTNIFILFLASWIYTKGQQALERYTRQPEKRAKSLRLNIFLCLICVSVSTVTVVMEAFALLALQFCDGEDLMSLYWSTWTMIQIGSLIAMVGIILALLHSLWDKKHPPWALALGTPVLVIAGVLHLFHDTTKRRIKKMRSRSSGLSKSGPSMSREDTIETARDEDYEAKVENNKMEVEFIGSTVDGGPIVRFLTPLPKSLRQHGELLGYSDEERPIMAYRKGMVSFAPEPETNEPS</sequence>
<feature type="transmembrane region" description="Helical" evidence="2">
    <location>
        <begin position="138"/>
        <end position="161"/>
    </location>
</feature>
<feature type="compositionally biased region" description="Basic and acidic residues" evidence="1">
    <location>
        <begin position="217"/>
        <end position="226"/>
    </location>
</feature>
<accession>A0A0F7ZNK7</accession>
<keyword evidence="4" id="KW-1185">Reference proteome</keyword>
<dbReference type="AlphaFoldDB" id="A0A0F7ZNK7"/>
<dbReference type="OrthoDB" id="3537340at2759"/>
<evidence type="ECO:0000313" key="3">
    <source>
        <dbReference type="EMBL" id="KJZ73920.1"/>
    </source>
</evidence>
<dbReference type="EMBL" id="KQ030530">
    <property type="protein sequence ID" value="KJZ73920.1"/>
    <property type="molecule type" value="Genomic_DNA"/>
</dbReference>
<gene>
    <name evidence="3" type="ORF">HIM_06588</name>
</gene>
<dbReference type="Proteomes" id="UP000054481">
    <property type="component" value="Unassembled WGS sequence"/>
</dbReference>
<evidence type="ECO:0000256" key="2">
    <source>
        <dbReference type="SAM" id="Phobius"/>
    </source>
</evidence>
<proteinExistence type="predicted"/>
<evidence type="ECO:0000256" key="1">
    <source>
        <dbReference type="SAM" id="MobiDB-lite"/>
    </source>
</evidence>
<organism evidence="3 4">
    <name type="scientific">Hirsutella minnesotensis 3608</name>
    <dbReference type="NCBI Taxonomy" id="1043627"/>
    <lineage>
        <taxon>Eukaryota</taxon>
        <taxon>Fungi</taxon>
        <taxon>Dikarya</taxon>
        <taxon>Ascomycota</taxon>
        <taxon>Pezizomycotina</taxon>
        <taxon>Sordariomycetes</taxon>
        <taxon>Hypocreomycetidae</taxon>
        <taxon>Hypocreales</taxon>
        <taxon>Ophiocordycipitaceae</taxon>
        <taxon>Hirsutella</taxon>
    </lineage>
</organism>
<protein>
    <submittedName>
        <fullName evidence="3">Uncharacterized protein</fullName>
    </submittedName>
</protein>
<keyword evidence="2" id="KW-0472">Membrane</keyword>
<reference evidence="3 4" key="1">
    <citation type="journal article" date="2014" name="Genome Biol. Evol.">
        <title>Comparative genomics and transcriptomics analyses reveal divergent lifestyle features of nematode endoparasitic fungus Hirsutella minnesotensis.</title>
        <authorList>
            <person name="Lai Y."/>
            <person name="Liu K."/>
            <person name="Zhang X."/>
            <person name="Zhang X."/>
            <person name="Li K."/>
            <person name="Wang N."/>
            <person name="Shu C."/>
            <person name="Wu Y."/>
            <person name="Wang C."/>
            <person name="Bushley K.E."/>
            <person name="Xiang M."/>
            <person name="Liu X."/>
        </authorList>
    </citation>
    <scope>NUCLEOTIDE SEQUENCE [LARGE SCALE GENOMIC DNA]</scope>
    <source>
        <strain evidence="3 4">3608</strain>
    </source>
</reference>